<protein>
    <recommendedName>
        <fullName evidence="3">Sulfotransferase domain-containing protein</fullName>
    </recommendedName>
</protein>
<dbReference type="Pfam" id="PF17784">
    <property type="entry name" value="Sulfotransfer_4"/>
    <property type="match status" value="1"/>
</dbReference>
<dbReference type="OrthoDB" id="408152at2759"/>
<evidence type="ECO:0000313" key="1">
    <source>
        <dbReference type="EMBL" id="ETO20962.1"/>
    </source>
</evidence>
<dbReference type="PANTHER" id="PTHR36978:SF4">
    <property type="entry name" value="P-LOOP CONTAINING NUCLEOSIDE TRIPHOSPHATE HYDROLASE PROTEIN"/>
    <property type="match status" value="1"/>
</dbReference>
<sequence>MSSSKQQPFRVVCAGYGRTGTESMKMALDTLGLKCYHLMEFEKYVWDARFWTELLHDTTRGKEFNWSKIFDRRGYVACCDWPMATFYQSIIRFYNQKNAVNKHSKVKVILTKRNNPLQWYESVKKAVVPLVDAFDRFHYNYAMKYIFGIDLKNIIWKFCFEYNFPEISSLDMWKNVQNLRTEKKDHFQYICDVYERHEKEVTEFVDPEDLLIFETGKHGFKEICDFLQIPYPLDEKSNINRFQLQLNSNSSAKS</sequence>
<reference evidence="1 2" key="1">
    <citation type="journal article" date="2013" name="Curr. Biol.">
        <title>The Genome of the Foraminiferan Reticulomyxa filosa.</title>
        <authorList>
            <person name="Glockner G."/>
            <person name="Hulsmann N."/>
            <person name="Schleicher M."/>
            <person name="Noegel A.A."/>
            <person name="Eichinger L."/>
            <person name="Gallinger C."/>
            <person name="Pawlowski J."/>
            <person name="Sierra R."/>
            <person name="Euteneuer U."/>
            <person name="Pillet L."/>
            <person name="Moustafa A."/>
            <person name="Platzer M."/>
            <person name="Groth M."/>
            <person name="Szafranski K."/>
            <person name="Schliwa M."/>
        </authorList>
    </citation>
    <scope>NUCLEOTIDE SEQUENCE [LARGE SCALE GENOMIC DNA]</scope>
</reference>
<evidence type="ECO:0008006" key="3">
    <source>
        <dbReference type="Google" id="ProtNLM"/>
    </source>
</evidence>
<accession>X6N6P0</accession>
<evidence type="ECO:0000313" key="2">
    <source>
        <dbReference type="Proteomes" id="UP000023152"/>
    </source>
</evidence>
<dbReference type="PANTHER" id="PTHR36978">
    <property type="entry name" value="P-LOOP CONTAINING NUCLEOTIDE TRIPHOSPHATE HYDROLASE"/>
    <property type="match status" value="1"/>
</dbReference>
<organism evidence="1 2">
    <name type="scientific">Reticulomyxa filosa</name>
    <dbReference type="NCBI Taxonomy" id="46433"/>
    <lineage>
        <taxon>Eukaryota</taxon>
        <taxon>Sar</taxon>
        <taxon>Rhizaria</taxon>
        <taxon>Retaria</taxon>
        <taxon>Foraminifera</taxon>
        <taxon>Monothalamids</taxon>
        <taxon>Reticulomyxidae</taxon>
        <taxon>Reticulomyxa</taxon>
    </lineage>
</organism>
<dbReference type="Gene3D" id="3.40.50.300">
    <property type="entry name" value="P-loop containing nucleotide triphosphate hydrolases"/>
    <property type="match status" value="1"/>
</dbReference>
<keyword evidence="2" id="KW-1185">Reference proteome</keyword>
<dbReference type="InterPro" id="IPR027417">
    <property type="entry name" value="P-loop_NTPase"/>
</dbReference>
<dbReference type="EMBL" id="ASPP01012057">
    <property type="protein sequence ID" value="ETO20962.1"/>
    <property type="molecule type" value="Genomic_DNA"/>
</dbReference>
<gene>
    <name evidence="1" type="ORF">RFI_16240</name>
</gene>
<name>X6N6P0_RETFI</name>
<comment type="caution">
    <text evidence="1">The sequence shown here is derived from an EMBL/GenBank/DDBJ whole genome shotgun (WGS) entry which is preliminary data.</text>
</comment>
<dbReference type="InterPro" id="IPR040632">
    <property type="entry name" value="Sulfotransfer_4"/>
</dbReference>
<dbReference type="AlphaFoldDB" id="X6N6P0"/>
<dbReference type="Proteomes" id="UP000023152">
    <property type="component" value="Unassembled WGS sequence"/>
</dbReference>
<dbReference type="SUPFAM" id="SSF52540">
    <property type="entry name" value="P-loop containing nucleoside triphosphate hydrolases"/>
    <property type="match status" value="1"/>
</dbReference>
<proteinExistence type="predicted"/>
<dbReference type="OMA" id="CHYWEEM"/>